<evidence type="ECO:0000256" key="11">
    <source>
        <dbReference type="ARBA" id="ARBA00047552"/>
    </source>
</evidence>
<dbReference type="GO" id="GO:0006438">
    <property type="term" value="P:valyl-tRNA aminoacylation"/>
    <property type="evidence" value="ECO:0007669"/>
    <property type="project" value="InterPro"/>
</dbReference>
<dbReference type="SUPFAM" id="SSF47323">
    <property type="entry name" value="Anticodon-binding domain of a subclass of class I aminoacyl-tRNA synthetases"/>
    <property type="match status" value="1"/>
</dbReference>
<keyword evidence="4 16" id="KW-0436">Ligase</keyword>
<reference evidence="16" key="1">
    <citation type="journal article" date="2020" name="mSystems">
        <title>Genome- and Community-Level Interaction Insights into Carbon Utilization and Element Cycling Functions of Hydrothermarchaeota in Hydrothermal Sediment.</title>
        <authorList>
            <person name="Zhou Z."/>
            <person name="Liu Y."/>
            <person name="Xu W."/>
            <person name="Pan J."/>
            <person name="Luo Z.H."/>
            <person name="Li M."/>
        </authorList>
    </citation>
    <scope>NUCLEOTIDE SEQUENCE [LARGE SCALE GENOMIC DNA]</scope>
    <source>
        <strain evidence="16">SpSt-648</strain>
    </source>
</reference>
<dbReference type="InterPro" id="IPR009008">
    <property type="entry name" value="Val/Leu/Ile-tRNA-synth_edit"/>
</dbReference>
<comment type="subcellular location">
    <subcellularLocation>
        <location evidence="1">Cytoplasm</location>
    </subcellularLocation>
</comment>
<evidence type="ECO:0000256" key="2">
    <source>
        <dbReference type="ARBA" id="ARBA00013169"/>
    </source>
</evidence>
<dbReference type="GO" id="GO:0004832">
    <property type="term" value="F:valine-tRNA ligase activity"/>
    <property type="evidence" value="ECO:0007669"/>
    <property type="project" value="UniProtKB-EC"/>
</dbReference>
<evidence type="ECO:0000256" key="8">
    <source>
        <dbReference type="ARBA" id="ARBA00023146"/>
    </source>
</evidence>
<comment type="caution">
    <text evidence="16">The sequence shown here is derived from an EMBL/GenBank/DDBJ whole genome shotgun (WGS) entry which is preliminary data.</text>
</comment>
<dbReference type="InterPro" id="IPR013155">
    <property type="entry name" value="M/V/L/I-tRNA-synth_anticd-bd"/>
</dbReference>
<dbReference type="InterPro" id="IPR002303">
    <property type="entry name" value="Valyl-tRNA_ligase"/>
</dbReference>
<comment type="function">
    <text evidence="12">Catalyzes the attachment of valine to tRNA(Val). As ValRS can inadvertently accommodate and process structurally similar amino acids such as threonine, to avoid such errors, it has a 'posttransfer' editing activity that hydrolyzes mischarged Thr-tRNA(Val) in a tRNA-dependent manner.</text>
</comment>
<dbReference type="GO" id="GO:0005524">
    <property type="term" value="F:ATP binding"/>
    <property type="evidence" value="ECO:0007669"/>
    <property type="project" value="UniProtKB-KW"/>
</dbReference>
<dbReference type="Gene3D" id="3.40.50.620">
    <property type="entry name" value="HUPs"/>
    <property type="match status" value="2"/>
</dbReference>
<dbReference type="AlphaFoldDB" id="A0A7C4JMC3"/>
<dbReference type="PANTHER" id="PTHR11946:SF93">
    <property type="entry name" value="VALINE--TRNA LIGASE, CHLOROPLASTIC_MITOCHONDRIAL 2"/>
    <property type="match status" value="1"/>
</dbReference>
<dbReference type="NCBIfam" id="NF009687">
    <property type="entry name" value="PRK13208.1"/>
    <property type="match status" value="1"/>
</dbReference>
<evidence type="ECO:0000256" key="6">
    <source>
        <dbReference type="ARBA" id="ARBA00022840"/>
    </source>
</evidence>
<organism evidence="16">
    <name type="scientific">Staphylothermus marinus</name>
    <dbReference type="NCBI Taxonomy" id="2280"/>
    <lineage>
        <taxon>Archaea</taxon>
        <taxon>Thermoproteota</taxon>
        <taxon>Thermoprotei</taxon>
        <taxon>Desulfurococcales</taxon>
        <taxon>Desulfurococcaceae</taxon>
        <taxon>Staphylothermus</taxon>
    </lineage>
</organism>
<dbReference type="InterPro" id="IPR014729">
    <property type="entry name" value="Rossmann-like_a/b/a_fold"/>
</dbReference>
<evidence type="ECO:0000259" key="15">
    <source>
        <dbReference type="Pfam" id="PF08264"/>
    </source>
</evidence>
<feature type="domain" description="Aminoacyl-tRNA synthetase class Ia" evidence="14">
    <location>
        <begin position="18"/>
        <end position="574"/>
    </location>
</feature>
<evidence type="ECO:0000256" key="1">
    <source>
        <dbReference type="ARBA" id="ARBA00004496"/>
    </source>
</evidence>
<keyword evidence="5" id="KW-0547">Nucleotide-binding</keyword>
<dbReference type="EMBL" id="DTBP01000029">
    <property type="protein sequence ID" value="HGQ74262.1"/>
    <property type="molecule type" value="Genomic_DNA"/>
</dbReference>
<evidence type="ECO:0000256" key="13">
    <source>
        <dbReference type="ARBA" id="ARBA00061452"/>
    </source>
</evidence>
<evidence type="ECO:0000259" key="14">
    <source>
        <dbReference type="Pfam" id="PF00133"/>
    </source>
</evidence>
<name>A0A7C4JMC3_STAMA</name>
<dbReference type="PRINTS" id="PR00986">
    <property type="entry name" value="TRNASYNTHVAL"/>
</dbReference>
<evidence type="ECO:0000256" key="7">
    <source>
        <dbReference type="ARBA" id="ARBA00022917"/>
    </source>
</evidence>
<protein>
    <recommendedName>
        <fullName evidence="9">Valine--tRNA ligase</fullName>
        <ecNumber evidence="2">6.1.1.9</ecNumber>
    </recommendedName>
    <alternativeName>
        <fullName evidence="10">Valyl-tRNA synthetase</fullName>
    </alternativeName>
</protein>
<dbReference type="Gene3D" id="1.10.730.10">
    <property type="entry name" value="Isoleucyl-tRNA Synthetase, Domain 1"/>
    <property type="match status" value="1"/>
</dbReference>
<evidence type="ECO:0000256" key="9">
    <source>
        <dbReference type="ARBA" id="ARBA00024407"/>
    </source>
</evidence>
<proteinExistence type="inferred from homology"/>
<dbReference type="InterPro" id="IPR033705">
    <property type="entry name" value="Anticodon_Ia_Val"/>
</dbReference>
<dbReference type="EC" id="6.1.1.9" evidence="2"/>
<dbReference type="FunFam" id="3.40.50.620:FF:000192">
    <property type="entry name" value="Valine--tRNA ligase"/>
    <property type="match status" value="1"/>
</dbReference>
<dbReference type="PANTHER" id="PTHR11946">
    <property type="entry name" value="VALYL-TRNA SYNTHETASES"/>
    <property type="match status" value="1"/>
</dbReference>
<feature type="domain" description="Methionyl/Valyl/Leucyl/Isoleucyl-tRNA synthetase anticodon-binding" evidence="15">
    <location>
        <begin position="615"/>
        <end position="761"/>
    </location>
</feature>
<evidence type="ECO:0000313" key="16">
    <source>
        <dbReference type="EMBL" id="HGQ74262.1"/>
    </source>
</evidence>
<keyword evidence="8" id="KW-0030">Aminoacyl-tRNA synthetase</keyword>
<dbReference type="CDD" id="cd07962">
    <property type="entry name" value="Anticodon_Ia_Val"/>
    <property type="match status" value="1"/>
</dbReference>
<keyword evidence="3" id="KW-0963">Cytoplasm</keyword>
<gene>
    <name evidence="16" type="ORF">ENU20_04210</name>
</gene>
<comment type="catalytic activity">
    <reaction evidence="11">
        <text>tRNA(Val) + L-valine + ATP = L-valyl-tRNA(Val) + AMP + diphosphate</text>
        <dbReference type="Rhea" id="RHEA:10704"/>
        <dbReference type="Rhea" id="RHEA-COMP:9672"/>
        <dbReference type="Rhea" id="RHEA-COMP:9708"/>
        <dbReference type="ChEBI" id="CHEBI:30616"/>
        <dbReference type="ChEBI" id="CHEBI:33019"/>
        <dbReference type="ChEBI" id="CHEBI:57762"/>
        <dbReference type="ChEBI" id="CHEBI:78442"/>
        <dbReference type="ChEBI" id="CHEBI:78537"/>
        <dbReference type="ChEBI" id="CHEBI:456215"/>
        <dbReference type="EC" id="6.1.1.9"/>
    </reaction>
</comment>
<evidence type="ECO:0000256" key="10">
    <source>
        <dbReference type="ARBA" id="ARBA00029936"/>
    </source>
</evidence>
<evidence type="ECO:0000256" key="12">
    <source>
        <dbReference type="ARBA" id="ARBA00055630"/>
    </source>
</evidence>
<dbReference type="GO" id="GO:0002161">
    <property type="term" value="F:aminoacyl-tRNA deacylase activity"/>
    <property type="evidence" value="ECO:0007669"/>
    <property type="project" value="InterPro"/>
</dbReference>
<sequence length="809" mass="94929">MSSGIVEKRWDRSLESAIFEKWIGEGLHKFNYIEGLHRGIIVFDTPPPYASGKLHIGQAASYIHMDALARYFRLKNYAVLIPFYSDRNGLPVEILIEKQYGINPHEVSSTPEGRENFLKLCSKHLDSVLEDQIRVFKKLGCLFDYWMNGTDSEEYRRYTQASFIKLYRAGLIYEDYRPVNYCPRCRTALAEAEIEYVEEEGYLYYIRFDLVEKEKSVVVATTRPELLRACKALVYHPNDERYRGLEGLHAINPLYGYTIPIMMYHGVDPGFGTGIVMICSYGDQNDVRIFRELGLEPTVIIDRDGRLTSEAGELAGLDIKTARLKAVELLEKKGYLVNKVKIKHNVPVCWRCKTPVEIINCREWFLKQLDFRPEIIRIAENLRFIPEFHRVRLLEWINSLTMDWPISRDRYYATEIPVWRCRKCGEIHVPEPGRYYRTWAEPAPWNQCTKCGAPREYLEGEKKVFDTWFDSSITVLYVTRYFDNPELFEKAIKIRPQGYEIIRTWLYYSLLRVYQLTGKQAFDYVRINGMGLDEKGEAMHKSKGNIIDPEPVVEKYGADAVRFWSAIASRLGYDYRYSEQVIRTGSLFVTKLWNIARFASSFPVIDKDYVLREIDKQIIAYTNKVVKQVDEAYSKLDVYEPINTLYQFTWNVFASHYIELVKSRAYNEKNNYSVDEQRGAWYTIHYVLKRILLTLHPIMPFVTDHLYSKLYGVEIYREVFPEAEKEWLSVDTELLEVTMDINSEIWSYKKKNGLRLSDPIRQIVYLPSIAKPVLDEIRDLHRIEKLEIYDDKPPENTLLIGKYVAILKT</sequence>
<accession>A0A7C4JMC3</accession>
<dbReference type="SUPFAM" id="SSF50677">
    <property type="entry name" value="ValRS/IleRS/LeuRS editing domain"/>
    <property type="match status" value="1"/>
</dbReference>
<dbReference type="Pfam" id="PF00133">
    <property type="entry name" value="tRNA-synt_1"/>
    <property type="match status" value="1"/>
</dbReference>
<dbReference type="InterPro" id="IPR009080">
    <property type="entry name" value="tRNAsynth_Ia_anticodon-bd"/>
</dbReference>
<evidence type="ECO:0000256" key="4">
    <source>
        <dbReference type="ARBA" id="ARBA00022598"/>
    </source>
</evidence>
<dbReference type="SUPFAM" id="SSF52374">
    <property type="entry name" value="Nucleotidylyl transferase"/>
    <property type="match status" value="1"/>
</dbReference>
<dbReference type="Pfam" id="PF08264">
    <property type="entry name" value="Anticodon_1"/>
    <property type="match status" value="1"/>
</dbReference>
<dbReference type="GO" id="GO:0005829">
    <property type="term" value="C:cytosol"/>
    <property type="evidence" value="ECO:0007669"/>
    <property type="project" value="TreeGrafter"/>
</dbReference>
<keyword evidence="7" id="KW-0648">Protein biosynthesis</keyword>
<evidence type="ECO:0000256" key="3">
    <source>
        <dbReference type="ARBA" id="ARBA00022490"/>
    </source>
</evidence>
<comment type="similarity">
    <text evidence="13">Belongs to the class-I aminoacyl-tRNA synthetase family. ValS type 2 subfamily.</text>
</comment>
<dbReference type="InterPro" id="IPR002300">
    <property type="entry name" value="aa-tRNA-synth_Ia"/>
</dbReference>
<evidence type="ECO:0000256" key="5">
    <source>
        <dbReference type="ARBA" id="ARBA00022741"/>
    </source>
</evidence>
<keyword evidence="6" id="KW-0067">ATP-binding</keyword>